<dbReference type="InterPro" id="IPR041492">
    <property type="entry name" value="HAD_2"/>
</dbReference>
<proteinExistence type="inferred from homology"/>
<dbReference type="Proteomes" id="UP000001068">
    <property type="component" value="Chromosome"/>
</dbReference>
<dbReference type="Pfam" id="PF13419">
    <property type="entry name" value="HAD_2"/>
    <property type="match status" value="1"/>
</dbReference>
<protein>
    <submittedName>
        <fullName evidence="2">HAD-superfamily hydrolase, subfamily IA, variant 1</fullName>
    </submittedName>
</protein>
<dbReference type="InterPro" id="IPR023214">
    <property type="entry name" value="HAD_sf"/>
</dbReference>
<dbReference type="PANTHER" id="PTHR43434:SF1">
    <property type="entry name" value="PHOSPHOGLYCOLATE PHOSPHATASE"/>
    <property type="match status" value="1"/>
</dbReference>
<reference evidence="2 3" key="2">
    <citation type="journal article" date="2011" name="Stand. Genomic Sci.">
        <title>Complete genome sequence of Desulfurococcus mucosus type strain (O7/1).</title>
        <authorList>
            <person name="Wirth R."/>
            <person name="Chertkov O."/>
            <person name="Held B."/>
            <person name="Lapidus A."/>
            <person name="Nolan M."/>
            <person name="Lucas S."/>
            <person name="Hammon N."/>
            <person name="Deshpande S."/>
            <person name="Cheng J.F."/>
            <person name="Tapia R."/>
            <person name="Han C."/>
            <person name="Goodwin L."/>
            <person name="Pitluck S."/>
            <person name="Liolios K."/>
            <person name="Ioanna P."/>
            <person name="Ivanova N."/>
            <person name="Mavromatis K."/>
            <person name="Mikhailova N."/>
            <person name="Pati A."/>
            <person name="Chen A."/>
            <person name="Palaniappan K."/>
            <person name="Land M."/>
            <person name="Hauser L."/>
            <person name="Chang Y.J."/>
            <person name="Jeffries C.D."/>
            <person name="Bilek Y."/>
            <person name="Hader T."/>
            <person name="Rohde M."/>
            <person name="Spring S."/>
            <person name="Sikorski J."/>
            <person name="Goker M."/>
            <person name="Woyke T."/>
            <person name="Bristow J."/>
            <person name="Eisen J.A."/>
            <person name="Markowitz V."/>
            <person name="Hugenholtz P."/>
            <person name="Kyrpides N.C."/>
            <person name="Klenk H.P."/>
        </authorList>
    </citation>
    <scope>NUCLEOTIDE SEQUENCE [LARGE SCALE GENOMIC DNA]</scope>
    <source>
        <strain evidence="3">ATCC 35584 / DSM 2162 / JCM 9187 / O7/1</strain>
    </source>
</reference>
<dbReference type="InterPro" id="IPR036412">
    <property type="entry name" value="HAD-like_sf"/>
</dbReference>
<dbReference type="EMBL" id="CP002363">
    <property type="protein sequence ID" value="ADV64382.1"/>
    <property type="molecule type" value="Genomic_DNA"/>
</dbReference>
<dbReference type="SFLD" id="SFLDG01135">
    <property type="entry name" value="C1.5.6:_HAD__Beta-PGM__Phospha"/>
    <property type="match status" value="1"/>
</dbReference>
<dbReference type="RefSeq" id="WP_013561604.1">
    <property type="nucleotide sequence ID" value="NC_014961.1"/>
</dbReference>
<keyword evidence="2" id="KW-0378">Hydrolase</keyword>
<dbReference type="GO" id="GO:0008967">
    <property type="term" value="F:phosphoglycolate phosphatase activity"/>
    <property type="evidence" value="ECO:0007669"/>
    <property type="project" value="TreeGrafter"/>
</dbReference>
<evidence type="ECO:0000313" key="3">
    <source>
        <dbReference type="Proteomes" id="UP000001068"/>
    </source>
</evidence>
<dbReference type="GeneID" id="10152744"/>
<dbReference type="GO" id="GO:0006281">
    <property type="term" value="P:DNA repair"/>
    <property type="evidence" value="ECO:0007669"/>
    <property type="project" value="TreeGrafter"/>
</dbReference>
<evidence type="ECO:0000256" key="1">
    <source>
        <dbReference type="ARBA" id="ARBA00007958"/>
    </source>
</evidence>
<dbReference type="InterPro" id="IPR006439">
    <property type="entry name" value="HAD-SF_hydro_IA"/>
</dbReference>
<dbReference type="AlphaFoldDB" id="E8RAH2"/>
<reference evidence="3" key="1">
    <citation type="submission" date="2010-11" db="EMBL/GenBank/DDBJ databases">
        <title>The complete genome of Desulfurococcus mucosus DSM 2162.</title>
        <authorList>
            <consortium name="US DOE Joint Genome Institute (JGI-PGF)"/>
            <person name="Lucas S."/>
            <person name="Copeland A."/>
            <person name="Lapidus A."/>
            <person name="Bruce D."/>
            <person name="Goodwin L."/>
            <person name="Pitluck S."/>
            <person name="Kyrpides N."/>
            <person name="Mavromatis K."/>
            <person name="Pagani I."/>
            <person name="Ivanova N."/>
            <person name="Ovchinnikova G."/>
            <person name="Chertkov O."/>
            <person name="Held B."/>
            <person name="Brettin T."/>
            <person name="Detter J.C."/>
            <person name="Tapia R."/>
            <person name="Han C."/>
            <person name="Land M."/>
            <person name="Hauser L."/>
            <person name="Markowitz V."/>
            <person name="Cheng J.-F."/>
            <person name="Hugenholtz P."/>
            <person name="Woyke T."/>
            <person name="Wu D."/>
            <person name="Wirth R."/>
            <person name="Bilek Y."/>
            <person name="Hader T."/>
            <person name="Klenk H.-P."/>
            <person name="Eisen J.A."/>
        </authorList>
    </citation>
    <scope>NUCLEOTIDE SEQUENCE [LARGE SCALE GENOMIC DNA]</scope>
    <source>
        <strain evidence="3">ATCC 35584 / DSM 2162 / JCM 9187 / O7/1</strain>
    </source>
</reference>
<dbReference type="HOGENOM" id="CLU_045011_19_3_2"/>
<organism evidence="2 3">
    <name type="scientific">Desulfurococcus mucosus (strain ATCC 35584 / DSM 2162 / JCM 9187 / O7/1)</name>
    <dbReference type="NCBI Taxonomy" id="765177"/>
    <lineage>
        <taxon>Archaea</taxon>
        <taxon>Thermoproteota</taxon>
        <taxon>Thermoprotei</taxon>
        <taxon>Desulfurococcales</taxon>
        <taxon>Desulfurococcaceae</taxon>
        <taxon>Desulfurococcus</taxon>
    </lineage>
</organism>
<dbReference type="InterPro" id="IPR023198">
    <property type="entry name" value="PGP-like_dom2"/>
</dbReference>
<sequence>MNSLLRGIRLILFDLDGTIVDSEDFIVWSFVEAGRLTGIRVDPLKVRELIGFPLESILEAVVGTGLSREDAARFIEVRRKLVQENWFKHVRLFPDVIPVLRQLSSTGYMLGVASSSIRERVELFLSHLGVSGYFKVVSGLEPGVKGKPEPDVIVNALKAAGVPRSEALYVGDRMVDCIAARRAGVKVVIVDRGSVNRWKQEECVPDAWISSLLELVDDASTPTREATRHD</sequence>
<comment type="similarity">
    <text evidence="1">Belongs to the HAD-like hydrolase superfamily.</text>
</comment>
<dbReference type="Gene3D" id="1.10.150.240">
    <property type="entry name" value="Putative phosphatase, domain 2"/>
    <property type="match status" value="1"/>
</dbReference>
<dbReference type="OrthoDB" id="31229at2157"/>
<dbReference type="eggNOG" id="arCOG02293">
    <property type="taxonomic scope" value="Archaea"/>
</dbReference>
<dbReference type="InterPro" id="IPR050155">
    <property type="entry name" value="HAD-like_hydrolase_sf"/>
</dbReference>
<dbReference type="SFLD" id="SFLDS00003">
    <property type="entry name" value="Haloacid_Dehalogenase"/>
    <property type="match status" value="1"/>
</dbReference>
<name>E8RAH2_DESM0</name>
<dbReference type="STRING" id="765177.Desmu_0063"/>
<dbReference type="PANTHER" id="PTHR43434">
    <property type="entry name" value="PHOSPHOGLYCOLATE PHOSPHATASE"/>
    <property type="match status" value="1"/>
</dbReference>
<evidence type="ECO:0000313" key="2">
    <source>
        <dbReference type="EMBL" id="ADV64382.1"/>
    </source>
</evidence>
<gene>
    <name evidence="2" type="ordered locus">Desmu_0063</name>
</gene>
<dbReference type="SFLD" id="SFLDG01129">
    <property type="entry name" value="C1.5:_HAD__Beta-PGM__Phosphata"/>
    <property type="match status" value="1"/>
</dbReference>
<dbReference type="KEGG" id="dmu:Desmu_0063"/>
<accession>E8RAH2</accession>
<dbReference type="Gene3D" id="3.40.50.1000">
    <property type="entry name" value="HAD superfamily/HAD-like"/>
    <property type="match status" value="1"/>
</dbReference>
<dbReference type="SUPFAM" id="SSF56784">
    <property type="entry name" value="HAD-like"/>
    <property type="match status" value="1"/>
</dbReference>
<dbReference type="NCBIfam" id="TIGR01549">
    <property type="entry name" value="HAD-SF-IA-v1"/>
    <property type="match status" value="1"/>
</dbReference>
<keyword evidence="3" id="KW-1185">Reference proteome</keyword>